<dbReference type="Proteomes" id="UP001500653">
    <property type="component" value="Unassembled WGS sequence"/>
</dbReference>
<proteinExistence type="predicted"/>
<feature type="compositionally biased region" description="Basic and acidic residues" evidence="1">
    <location>
        <begin position="169"/>
        <end position="187"/>
    </location>
</feature>
<evidence type="ECO:0000259" key="2">
    <source>
        <dbReference type="Pfam" id="PF00085"/>
    </source>
</evidence>
<sequence>MTGLIVAGVTLVAAVIVGLALRSRNGRIRMSAPPSEPDAAAGPGSSAAIPASGDGDRGSGDGTPAQAGLPADVRDALAGEAADVTLVQLSTTFCAPCRQARALLTHVAEGTEGLRHVDLDITDRPGIARDLGVLRTPTTIAYTRSGGELLRVSGVPDRETLLAALEPRLPADGRSAADRSDVGHPTE</sequence>
<name>A0ABN1W9U2_9PSEU</name>
<feature type="region of interest" description="Disordered" evidence="1">
    <location>
        <begin position="166"/>
        <end position="187"/>
    </location>
</feature>
<evidence type="ECO:0000256" key="1">
    <source>
        <dbReference type="SAM" id="MobiDB-lite"/>
    </source>
</evidence>
<dbReference type="EMBL" id="BAAALN010000007">
    <property type="protein sequence ID" value="GAA1242169.1"/>
    <property type="molecule type" value="Genomic_DNA"/>
</dbReference>
<dbReference type="InterPro" id="IPR036249">
    <property type="entry name" value="Thioredoxin-like_sf"/>
</dbReference>
<organism evidence="3 4">
    <name type="scientific">Prauserella halophila</name>
    <dbReference type="NCBI Taxonomy" id="185641"/>
    <lineage>
        <taxon>Bacteria</taxon>
        <taxon>Bacillati</taxon>
        <taxon>Actinomycetota</taxon>
        <taxon>Actinomycetes</taxon>
        <taxon>Pseudonocardiales</taxon>
        <taxon>Pseudonocardiaceae</taxon>
        <taxon>Prauserella</taxon>
    </lineage>
</organism>
<feature type="compositionally biased region" description="Low complexity" evidence="1">
    <location>
        <begin position="31"/>
        <end position="53"/>
    </location>
</feature>
<evidence type="ECO:0000313" key="3">
    <source>
        <dbReference type="EMBL" id="GAA1242169.1"/>
    </source>
</evidence>
<dbReference type="RefSeq" id="WP_253864484.1">
    <property type="nucleotide sequence ID" value="NZ_BAAALN010000007.1"/>
</dbReference>
<reference evidence="3 4" key="1">
    <citation type="journal article" date="2019" name="Int. J. Syst. Evol. Microbiol.">
        <title>The Global Catalogue of Microorganisms (GCM) 10K type strain sequencing project: providing services to taxonomists for standard genome sequencing and annotation.</title>
        <authorList>
            <consortium name="The Broad Institute Genomics Platform"/>
            <consortium name="The Broad Institute Genome Sequencing Center for Infectious Disease"/>
            <person name="Wu L."/>
            <person name="Ma J."/>
        </authorList>
    </citation>
    <scope>NUCLEOTIDE SEQUENCE [LARGE SCALE GENOMIC DNA]</scope>
    <source>
        <strain evidence="3 4">JCM 13023</strain>
    </source>
</reference>
<dbReference type="SUPFAM" id="SSF52833">
    <property type="entry name" value="Thioredoxin-like"/>
    <property type="match status" value="1"/>
</dbReference>
<dbReference type="Pfam" id="PF00085">
    <property type="entry name" value="Thioredoxin"/>
    <property type="match status" value="1"/>
</dbReference>
<feature type="domain" description="Thioredoxin" evidence="2">
    <location>
        <begin position="81"/>
        <end position="165"/>
    </location>
</feature>
<comment type="caution">
    <text evidence="3">The sequence shown here is derived from an EMBL/GenBank/DDBJ whole genome shotgun (WGS) entry which is preliminary data.</text>
</comment>
<feature type="region of interest" description="Disordered" evidence="1">
    <location>
        <begin position="28"/>
        <end position="69"/>
    </location>
</feature>
<dbReference type="InterPro" id="IPR013766">
    <property type="entry name" value="Thioredoxin_domain"/>
</dbReference>
<gene>
    <name evidence="3" type="ORF">GCM10009676_29310</name>
</gene>
<dbReference type="CDD" id="cd02947">
    <property type="entry name" value="TRX_family"/>
    <property type="match status" value="1"/>
</dbReference>
<keyword evidence="4" id="KW-1185">Reference proteome</keyword>
<evidence type="ECO:0000313" key="4">
    <source>
        <dbReference type="Proteomes" id="UP001500653"/>
    </source>
</evidence>
<protein>
    <submittedName>
        <fullName evidence="3">Thioredoxin family protein</fullName>
    </submittedName>
</protein>
<dbReference type="Gene3D" id="3.40.30.10">
    <property type="entry name" value="Glutaredoxin"/>
    <property type="match status" value="1"/>
</dbReference>
<accession>A0ABN1W9U2</accession>